<dbReference type="InterPro" id="IPR029058">
    <property type="entry name" value="AB_hydrolase_fold"/>
</dbReference>
<feature type="signal peptide" evidence="4">
    <location>
        <begin position="1"/>
        <end position="29"/>
    </location>
</feature>
<feature type="compositionally biased region" description="Acidic residues" evidence="3">
    <location>
        <begin position="528"/>
        <end position="540"/>
    </location>
</feature>
<comment type="caution">
    <text evidence="7">The sequence shown here is derived from an EMBL/GenBank/DDBJ whole genome shotgun (WGS) entry which is preliminary data.</text>
</comment>
<dbReference type="Pfam" id="PF08386">
    <property type="entry name" value="Abhydrolase_4"/>
    <property type="match status" value="1"/>
</dbReference>
<evidence type="ECO:0000259" key="6">
    <source>
        <dbReference type="Pfam" id="PF08386"/>
    </source>
</evidence>
<reference evidence="7 8" key="2">
    <citation type="journal article" date="2017" name="Sci. Rep.">
        <title>Ant-infecting Ophiocordyceps genomes reveal a high diversity of potential behavioral manipulation genes and a possible major role for enterotoxins.</title>
        <authorList>
            <person name="de Bekker C."/>
            <person name="Ohm R.A."/>
            <person name="Evans H.C."/>
            <person name="Brachmann A."/>
            <person name="Hughes D.P."/>
        </authorList>
    </citation>
    <scope>NUCLEOTIDE SEQUENCE [LARGE SCALE GENOMIC DNA]</scope>
    <source>
        <strain evidence="7 8">SC16a</strain>
    </source>
</reference>
<evidence type="ECO:0000256" key="1">
    <source>
        <dbReference type="ARBA" id="ARBA00010088"/>
    </source>
</evidence>
<keyword evidence="2" id="KW-0378">Hydrolase</keyword>
<dbReference type="SUPFAM" id="SSF53474">
    <property type="entry name" value="alpha/beta-Hydrolases"/>
    <property type="match status" value="1"/>
</dbReference>
<comment type="similarity">
    <text evidence="1">Belongs to the peptidase S33 family.</text>
</comment>
<organism evidence="7 8">
    <name type="scientific">Ophiocordyceps unilateralis</name>
    <name type="common">Zombie-ant fungus</name>
    <name type="synonym">Torrubia unilateralis</name>
    <dbReference type="NCBI Taxonomy" id="268505"/>
    <lineage>
        <taxon>Eukaryota</taxon>
        <taxon>Fungi</taxon>
        <taxon>Dikarya</taxon>
        <taxon>Ascomycota</taxon>
        <taxon>Pezizomycotina</taxon>
        <taxon>Sordariomycetes</taxon>
        <taxon>Hypocreomycetidae</taxon>
        <taxon>Hypocreales</taxon>
        <taxon>Ophiocordycipitaceae</taxon>
        <taxon>Ophiocordyceps</taxon>
    </lineage>
</organism>
<dbReference type="PANTHER" id="PTHR43248:SF25">
    <property type="entry name" value="AB HYDROLASE-1 DOMAIN-CONTAINING PROTEIN-RELATED"/>
    <property type="match status" value="1"/>
</dbReference>
<dbReference type="InterPro" id="IPR013595">
    <property type="entry name" value="Pept_S33_TAP-like_C"/>
</dbReference>
<evidence type="ECO:0000259" key="5">
    <source>
        <dbReference type="Pfam" id="PF00561"/>
    </source>
</evidence>
<keyword evidence="4" id="KW-0732">Signal</keyword>
<reference evidence="7 8" key="1">
    <citation type="journal article" date="2015" name="BMC Genomics">
        <title>Gene expression during zombie ant biting behavior reflects the complexity underlying fungal parasitic behavioral manipulation.</title>
        <authorList>
            <person name="de Bekker C."/>
            <person name="Ohm R.A."/>
            <person name="Loreto R.G."/>
            <person name="Sebastian A."/>
            <person name="Albert I."/>
            <person name="Merrow M."/>
            <person name="Brachmann A."/>
            <person name="Hughes D.P."/>
        </authorList>
    </citation>
    <scope>NUCLEOTIDE SEQUENCE [LARGE SCALE GENOMIC DNA]</scope>
    <source>
        <strain evidence="7 8">SC16a</strain>
    </source>
</reference>
<dbReference type="GO" id="GO:0016787">
    <property type="term" value="F:hydrolase activity"/>
    <property type="evidence" value="ECO:0007669"/>
    <property type="project" value="UniProtKB-KW"/>
</dbReference>
<accession>A0A2A9PCA1</accession>
<feature type="domain" description="AB hydrolase-1" evidence="5">
    <location>
        <begin position="104"/>
        <end position="278"/>
    </location>
</feature>
<keyword evidence="8" id="KW-1185">Reference proteome</keyword>
<evidence type="ECO:0000313" key="8">
    <source>
        <dbReference type="Proteomes" id="UP000037136"/>
    </source>
</evidence>
<gene>
    <name evidence="7" type="ORF">XA68_13543</name>
</gene>
<dbReference type="AlphaFoldDB" id="A0A2A9PCA1"/>
<evidence type="ECO:0000256" key="4">
    <source>
        <dbReference type="SAM" id="SignalP"/>
    </source>
</evidence>
<dbReference type="InterPro" id="IPR051601">
    <property type="entry name" value="Serine_prot/Carboxylest_S33"/>
</dbReference>
<feature type="chain" id="PRO_5012947799" evidence="4">
    <location>
        <begin position="30"/>
        <end position="583"/>
    </location>
</feature>
<dbReference type="Proteomes" id="UP000037136">
    <property type="component" value="Unassembled WGS sequence"/>
</dbReference>
<evidence type="ECO:0000256" key="3">
    <source>
        <dbReference type="SAM" id="MobiDB-lite"/>
    </source>
</evidence>
<protein>
    <submittedName>
        <fullName evidence="7">Uncharacterized protein</fullName>
    </submittedName>
</protein>
<dbReference type="PANTHER" id="PTHR43248">
    <property type="entry name" value="2-SUCCINYL-6-HYDROXY-2,4-CYCLOHEXADIENE-1-CARBOXYLATE SYNTHASE"/>
    <property type="match status" value="1"/>
</dbReference>
<dbReference type="EMBL" id="LAZP02000281">
    <property type="protein sequence ID" value="PFH58542.1"/>
    <property type="molecule type" value="Genomic_DNA"/>
</dbReference>
<dbReference type="Pfam" id="PF00561">
    <property type="entry name" value="Abhydrolase_1"/>
    <property type="match status" value="1"/>
</dbReference>
<dbReference type="STRING" id="268505.A0A2A9PCA1"/>
<dbReference type="Gene3D" id="3.40.50.1820">
    <property type="entry name" value="alpha/beta hydrolase"/>
    <property type="match status" value="1"/>
</dbReference>
<name>A0A2A9PCA1_OPHUN</name>
<dbReference type="InterPro" id="IPR000073">
    <property type="entry name" value="AB_hydrolase_1"/>
</dbReference>
<feature type="domain" description="Peptidase S33 tripeptidyl aminopeptidase-like C-terminal" evidence="6">
    <location>
        <begin position="432"/>
        <end position="519"/>
    </location>
</feature>
<dbReference type="OrthoDB" id="425534at2759"/>
<sequence>MSFRGPSRPGSRQLLRALYLSLTITGVVVYGSESPSIEPNGQVRTYPGESISWTPCGETRKGNELECSDINVPMDQFAPKNQTSDMVFNIPLVRLRREKAKTNLLWNPGGPGDGGLEDVFEAGDELSVMVGPDYHILSFDPRGVGSSLPAARCAPVGEVEKLEPGPAQLRDPDSFASTTNLVRACAESMGEHGKYINSPQTAADMNSILDAVGQEKMVFWGVSYGTLLGQTYAALFPNRSSRVVIDSNIHLLDWYQSKVISGDFAYTQQVFDGFIDECFKAPRHRCALSSHAKSKDELRDKVVGFVDKLGPEPMSVYVNSTYHGIINNETVWDGIFDALYDPSVWPAVASTMAQMMDGNGTEALLQWGSSHDKNATENADELPNLIITLNDGPSGPEQWSQGLDDLVDELSPYEEQFAPWFQGNHQLYYIRQQWAIPRTHPFHQPGQGTKTAYPLLILQNRFDPICPLVGGQAASETFHDSRLVEVNGYGHGATQYMCAVNHLQSYLRNGTLPRNGTVCQPDKPYFLPDDDDDDDDDDDAEKIKVDVEGAGQSSDKADIIAAMDHLKKRIAHKAKKRIYGRRR</sequence>
<proteinExistence type="inferred from homology"/>
<evidence type="ECO:0000313" key="7">
    <source>
        <dbReference type="EMBL" id="PFH58542.1"/>
    </source>
</evidence>
<feature type="region of interest" description="Disordered" evidence="3">
    <location>
        <begin position="519"/>
        <end position="540"/>
    </location>
</feature>
<evidence type="ECO:0000256" key="2">
    <source>
        <dbReference type="ARBA" id="ARBA00022801"/>
    </source>
</evidence>